<dbReference type="PROSITE" id="PS50928">
    <property type="entry name" value="ABC_TM1"/>
    <property type="match status" value="1"/>
</dbReference>
<feature type="transmembrane region" description="Helical" evidence="7">
    <location>
        <begin position="253"/>
        <end position="277"/>
    </location>
</feature>
<evidence type="ECO:0000256" key="1">
    <source>
        <dbReference type="ARBA" id="ARBA00004651"/>
    </source>
</evidence>
<dbReference type="PANTHER" id="PTHR30465:SF0">
    <property type="entry name" value="OLIGOPEPTIDE TRANSPORT SYSTEM PERMEASE PROTEIN APPB"/>
    <property type="match status" value="1"/>
</dbReference>
<reference evidence="10" key="1">
    <citation type="submission" date="2018-02" db="EMBL/GenBank/DDBJ databases">
        <title>Firefly genomes illuminate parallel origins of bioluminescence in beetles.</title>
        <authorList>
            <person name="Fallon T.R."/>
            <person name="Lower S.E.S."/>
            <person name="Behringer M."/>
            <person name="Weng J.-K."/>
        </authorList>
    </citation>
    <scope>NUCLEOTIDE SEQUENCE [LARGE SCALE GENOMIC DNA]</scope>
</reference>
<dbReference type="GO" id="GO:0055085">
    <property type="term" value="P:transmembrane transport"/>
    <property type="evidence" value="ECO:0007669"/>
    <property type="project" value="InterPro"/>
</dbReference>
<dbReference type="SUPFAM" id="SSF161098">
    <property type="entry name" value="MetI-like"/>
    <property type="match status" value="1"/>
</dbReference>
<evidence type="ECO:0000259" key="8">
    <source>
        <dbReference type="PROSITE" id="PS50928"/>
    </source>
</evidence>
<accession>A0A2S0NLB3</accession>
<dbReference type="NCBIfam" id="NF043081">
    <property type="entry name" value="MMSYN1_0165"/>
    <property type="match status" value="1"/>
</dbReference>
<keyword evidence="2 7" id="KW-0813">Transport</keyword>
<dbReference type="Pfam" id="PF00528">
    <property type="entry name" value="BPD_transp_1"/>
    <property type="match status" value="1"/>
</dbReference>
<evidence type="ECO:0000313" key="9">
    <source>
        <dbReference type="EMBL" id="AVP49798.1"/>
    </source>
</evidence>
<feature type="transmembrane region" description="Helical" evidence="7">
    <location>
        <begin position="217"/>
        <end position="241"/>
    </location>
</feature>
<name>A0A2S0NLB3_9MOLU</name>
<sequence>MVQATEHDFNIYSTHLSLEDELMYGKSSKLRELYYKYEDWNANIYKFLRAHPLIGYSTKRILFGLITLLMAIIILFLIVNAVTDVNSYMPDNWIKLGLGEIGGEKYNRFLEERMKLFGVYGTALERLLSYLKNIIPFIPKTIVTGATVTFHGLDPSVASELPPTFTGLASDVANAIGRPITELNLETKTVWVYLGVVSSKSLGTPGTTEIMTLFANAIPYSLAFGSVAVILCYLIGVPLGIQAAKRKGRKTDTVINGTSMLFIAVPAVVIIVGIYLVSIKVFGHSAMFNSGSFWTKFWPTIALMCMMMPSTIIFTRRYVIDEMTADYTKFAYAKGMSESRVYYIHIFRNAGIRILRDIPLELAITLFGMSILTEQQWGIPGMGSFMVKAITGTKDSFMILGYVSFAAFVRIFGSLISDLSMVWMDPRVTLTKN</sequence>
<feature type="transmembrane region" description="Helical" evidence="7">
    <location>
        <begin position="297"/>
        <end position="315"/>
    </location>
</feature>
<comment type="subcellular location">
    <subcellularLocation>
        <location evidence="1 7">Cell membrane</location>
        <topology evidence="1 7">Multi-pass membrane protein</topology>
    </subcellularLocation>
</comment>
<evidence type="ECO:0000256" key="4">
    <source>
        <dbReference type="ARBA" id="ARBA00022692"/>
    </source>
</evidence>
<keyword evidence="3" id="KW-1003">Cell membrane</keyword>
<evidence type="ECO:0000256" key="7">
    <source>
        <dbReference type="RuleBase" id="RU363032"/>
    </source>
</evidence>
<keyword evidence="6 7" id="KW-0472">Membrane</keyword>
<feature type="domain" description="ABC transmembrane type-1" evidence="8">
    <location>
        <begin position="218"/>
        <end position="421"/>
    </location>
</feature>
<dbReference type="InterPro" id="IPR035906">
    <property type="entry name" value="MetI-like_sf"/>
</dbReference>
<evidence type="ECO:0000256" key="6">
    <source>
        <dbReference type="ARBA" id="ARBA00023136"/>
    </source>
</evidence>
<dbReference type="EMBL" id="CP027019">
    <property type="protein sequence ID" value="AVP49798.1"/>
    <property type="molecule type" value="Genomic_DNA"/>
</dbReference>
<organism evidence="9 10">
    <name type="scientific">Williamsoniiplasma luminosum</name>
    <dbReference type="NCBI Taxonomy" id="214888"/>
    <lineage>
        <taxon>Bacteria</taxon>
        <taxon>Bacillati</taxon>
        <taxon>Mycoplasmatota</taxon>
        <taxon>Mollicutes</taxon>
        <taxon>Entomoplasmatales</taxon>
        <taxon>Williamsoniiplasma</taxon>
    </lineage>
</organism>
<evidence type="ECO:0000256" key="2">
    <source>
        <dbReference type="ARBA" id="ARBA00022448"/>
    </source>
</evidence>
<protein>
    <submittedName>
        <fullName evidence="9">ABC transporter permease</fullName>
    </submittedName>
</protein>
<evidence type="ECO:0000256" key="5">
    <source>
        <dbReference type="ARBA" id="ARBA00022989"/>
    </source>
</evidence>
<keyword evidence="4 7" id="KW-0812">Transmembrane</keyword>
<keyword evidence="5 7" id="KW-1133">Transmembrane helix</keyword>
<feature type="transmembrane region" description="Helical" evidence="7">
    <location>
        <begin position="61"/>
        <end position="83"/>
    </location>
</feature>
<dbReference type="PANTHER" id="PTHR30465">
    <property type="entry name" value="INNER MEMBRANE ABC TRANSPORTER"/>
    <property type="match status" value="1"/>
</dbReference>
<dbReference type="Proteomes" id="UP000239250">
    <property type="component" value="Chromosome"/>
</dbReference>
<dbReference type="Gene3D" id="1.10.3720.10">
    <property type="entry name" value="MetI-like"/>
    <property type="match status" value="1"/>
</dbReference>
<dbReference type="AlphaFoldDB" id="A0A2S0NLB3"/>
<evidence type="ECO:0000313" key="10">
    <source>
        <dbReference type="Proteomes" id="UP000239250"/>
    </source>
</evidence>
<proteinExistence type="inferred from homology"/>
<dbReference type="GO" id="GO:0005886">
    <property type="term" value="C:plasma membrane"/>
    <property type="evidence" value="ECO:0007669"/>
    <property type="project" value="UniProtKB-SubCell"/>
</dbReference>
<evidence type="ECO:0000256" key="3">
    <source>
        <dbReference type="ARBA" id="ARBA00022475"/>
    </source>
</evidence>
<comment type="similarity">
    <text evidence="7">Belongs to the binding-protein-dependent transport system permease family.</text>
</comment>
<dbReference type="CDD" id="cd06261">
    <property type="entry name" value="TM_PBP2"/>
    <property type="match status" value="1"/>
</dbReference>
<feature type="transmembrane region" description="Helical" evidence="7">
    <location>
        <begin position="397"/>
        <end position="417"/>
    </location>
</feature>
<gene>
    <name evidence="9" type="ORF">C5T88_01765</name>
</gene>
<dbReference type="InterPro" id="IPR000515">
    <property type="entry name" value="MetI-like"/>
</dbReference>